<protein>
    <submittedName>
        <fullName evidence="1">(wild Malaysian banana) hypothetical protein</fullName>
    </submittedName>
</protein>
<gene>
    <name evidence="1" type="ORF">GSMUA_174920.1</name>
</gene>
<accession>A0A8D7ADT7</accession>
<sequence>MELQSLKWQTSMIDRFSEQNSNGCCTRESLLLSTQHQFEAPAPKATSWHVQVL</sequence>
<reference evidence="1" key="1">
    <citation type="submission" date="2021-03" db="EMBL/GenBank/DDBJ databases">
        <authorList>
            <consortium name="Genoscope - CEA"/>
            <person name="William W."/>
        </authorList>
    </citation>
    <scope>NUCLEOTIDE SEQUENCE</scope>
    <source>
        <strain evidence="1">Doubled-haploid Pahang</strain>
    </source>
</reference>
<name>A0A8D7ADT7_MUSAM</name>
<dbReference type="EMBL" id="HG996471">
    <property type="protein sequence ID" value="CAG1847697.1"/>
    <property type="molecule type" value="Genomic_DNA"/>
</dbReference>
<organism evidence="1">
    <name type="scientific">Musa acuminata subsp. malaccensis</name>
    <name type="common">Wild banana</name>
    <name type="synonym">Musa malaccensis</name>
    <dbReference type="NCBI Taxonomy" id="214687"/>
    <lineage>
        <taxon>Eukaryota</taxon>
        <taxon>Viridiplantae</taxon>
        <taxon>Streptophyta</taxon>
        <taxon>Embryophyta</taxon>
        <taxon>Tracheophyta</taxon>
        <taxon>Spermatophyta</taxon>
        <taxon>Magnoliopsida</taxon>
        <taxon>Liliopsida</taxon>
        <taxon>Zingiberales</taxon>
        <taxon>Musaceae</taxon>
        <taxon>Musa</taxon>
    </lineage>
</organism>
<evidence type="ECO:0000313" key="1">
    <source>
        <dbReference type="EMBL" id="CAG1847697.1"/>
    </source>
</evidence>
<proteinExistence type="predicted"/>
<dbReference type="AlphaFoldDB" id="A0A8D7ADT7"/>